<sequence>MKNVIYIGFVAPEELLIENKMHLATNNFEMEFISKGLKCYLSNDSLKIYSYTYNLLREENRQSFRQCNFEIITENAHIDIIALPFVKAPLGISQILRSFCILKNLNYLLKKDRNAIIITCNAYAVFSVPVLILQKIYKCKSIAVMLDAFKDEHTQNFIGKIYVRFSKWLLRQYTGAVGMCENLLNDFCNPNQKKLVILPTDTENNYEKKRSFDPANIKILFAGGLERQNGIIESISALEFLGEEFQLDLYGIGTLKDYVLEAAGGDSRIKYGGIVSRKQCLQNEVDSDILIIIRTEKDTGTVNLARYGMSYKLMEYLLSGIPVVATYIEAIPPSFIPYLNLCKSDAESIAKKIQYVAENYNECLKKAKEARLLIKESCSWDVCETAVREYIEEI</sequence>
<dbReference type="EMBL" id="CP047591">
    <property type="protein sequence ID" value="QHI72088.1"/>
    <property type="molecule type" value="Genomic_DNA"/>
</dbReference>
<dbReference type="RefSeq" id="WP_162361858.1">
    <property type="nucleotide sequence ID" value="NZ_CP047591.1"/>
</dbReference>
<proteinExistence type="predicted"/>
<name>A0A6P1MJB0_9FIRM</name>
<dbReference type="GO" id="GO:0016740">
    <property type="term" value="F:transferase activity"/>
    <property type="evidence" value="ECO:0007669"/>
    <property type="project" value="UniProtKB-KW"/>
</dbReference>
<dbReference type="KEGG" id="amic:Ami3637_06455"/>
<reference evidence="1 2" key="1">
    <citation type="submission" date="2020-01" db="EMBL/GenBank/DDBJ databases">
        <title>Genomic analysis of Aminipila sp. CBA3637.</title>
        <authorList>
            <person name="Kim Y.B."/>
            <person name="Roh S.W."/>
        </authorList>
    </citation>
    <scope>NUCLEOTIDE SEQUENCE [LARGE SCALE GENOMIC DNA]</scope>
    <source>
        <strain evidence="1 2">CBA3637</strain>
    </source>
</reference>
<keyword evidence="2" id="KW-1185">Reference proteome</keyword>
<accession>A0A6P1MJB0</accession>
<evidence type="ECO:0000313" key="2">
    <source>
        <dbReference type="Proteomes" id="UP000463883"/>
    </source>
</evidence>
<gene>
    <name evidence="1" type="ORF">Ami3637_06455</name>
</gene>
<dbReference type="Gene3D" id="3.40.50.2000">
    <property type="entry name" value="Glycogen Phosphorylase B"/>
    <property type="match status" value="1"/>
</dbReference>
<dbReference type="SUPFAM" id="SSF53756">
    <property type="entry name" value="UDP-Glycosyltransferase/glycogen phosphorylase"/>
    <property type="match status" value="1"/>
</dbReference>
<organism evidence="1 2">
    <name type="scientific">Aminipila terrae</name>
    <dbReference type="NCBI Taxonomy" id="2697030"/>
    <lineage>
        <taxon>Bacteria</taxon>
        <taxon>Bacillati</taxon>
        <taxon>Bacillota</taxon>
        <taxon>Clostridia</taxon>
        <taxon>Peptostreptococcales</taxon>
        <taxon>Anaerovoracaceae</taxon>
        <taxon>Aminipila</taxon>
    </lineage>
</organism>
<dbReference type="AlphaFoldDB" id="A0A6P1MJB0"/>
<keyword evidence="1" id="KW-0808">Transferase</keyword>
<protein>
    <submittedName>
        <fullName evidence="1">Glycosyltransferase</fullName>
    </submittedName>
</protein>
<dbReference type="Proteomes" id="UP000463883">
    <property type="component" value="Chromosome"/>
</dbReference>
<evidence type="ECO:0000313" key="1">
    <source>
        <dbReference type="EMBL" id="QHI72088.1"/>
    </source>
</evidence>